<dbReference type="Gene3D" id="3.40.91.30">
    <property type="match status" value="1"/>
</dbReference>
<name>A0A6T9Y6C0_ALTMA</name>
<proteinExistence type="predicted"/>
<dbReference type="RefSeq" id="WP_179984962.1">
    <property type="nucleotide sequence ID" value="NZ_LR812090.1"/>
</dbReference>
<sequence>MLLFEQYLTNIINDGLCEGSILVGDFEKIPAQHPRSFKSFAEKRFAYCCDKRHLAYEYEPHTFIRTFRTSTNTCLCYAVGKYQYTPDFYIPSLDLYVEVKAQDTCIPNSLFHKYRRFASQVMKQSQTRFAVINFGFSDGRTRLEMTNFGHPDVMDIELDILNLLLEF</sequence>
<organism evidence="1 2">
    <name type="scientific">Alteromonas macleodii</name>
    <name type="common">Pseudoalteromonas macleodii</name>
    <dbReference type="NCBI Taxonomy" id="28108"/>
    <lineage>
        <taxon>Bacteria</taxon>
        <taxon>Pseudomonadati</taxon>
        <taxon>Pseudomonadota</taxon>
        <taxon>Gammaproteobacteria</taxon>
        <taxon>Alteromonadales</taxon>
        <taxon>Alteromonadaceae</taxon>
        <taxon>Alteromonas/Salinimonas group</taxon>
        <taxon>Alteromonas</taxon>
    </lineage>
</organism>
<dbReference type="Proteomes" id="UP000509458">
    <property type="component" value="Chromosome"/>
</dbReference>
<evidence type="ECO:0000313" key="2">
    <source>
        <dbReference type="Proteomes" id="UP000509458"/>
    </source>
</evidence>
<reference evidence="1 2" key="1">
    <citation type="submission" date="2020-06" db="EMBL/GenBank/DDBJ databases">
        <authorList>
            <person name="Duchaud E."/>
        </authorList>
    </citation>
    <scope>NUCLEOTIDE SEQUENCE [LARGE SCALE GENOMIC DNA]</scope>
    <source>
        <strain evidence="1">Alteromonas fortis</strain>
    </source>
</reference>
<dbReference type="AlphaFoldDB" id="A0A6T9Y6C0"/>
<evidence type="ECO:0000313" key="1">
    <source>
        <dbReference type="EMBL" id="CAB9495847.1"/>
    </source>
</evidence>
<dbReference type="EMBL" id="LR812090">
    <property type="protein sequence ID" value="CAB9495847.1"/>
    <property type="molecule type" value="Genomic_DNA"/>
</dbReference>
<accession>A0A6T9Y6C0</accession>
<evidence type="ECO:0008006" key="3">
    <source>
        <dbReference type="Google" id="ProtNLM"/>
    </source>
</evidence>
<protein>
    <recommendedName>
        <fullName evidence="3">Endonuclease</fullName>
    </recommendedName>
</protein>
<gene>
    <name evidence="1" type="ORF">ALFOR1_70224</name>
</gene>